<organism evidence="1">
    <name type="scientific">marine sediment metagenome</name>
    <dbReference type="NCBI Taxonomy" id="412755"/>
    <lineage>
        <taxon>unclassified sequences</taxon>
        <taxon>metagenomes</taxon>
        <taxon>ecological metagenomes</taxon>
    </lineage>
</organism>
<dbReference type="AlphaFoldDB" id="A0A0F9UWU4"/>
<proteinExistence type="predicted"/>
<dbReference type="EMBL" id="LAZR01000519">
    <property type="protein sequence ID" value="KKN65671.1"/>
    <property type="molecule type" value="Genomic_DNA"/>
</dbReference>
<comment type="caution">
    <text evidence="1">The sequence shown here is derived from an EMBL/GenBank/DDBJ whole genome shotgun (WGS) entry which is preliminary data.</text>
</comment>
<gene>
    <name evidence="1" type="ORF">LCGC14_0479870</name>
</gene>
<dbReference type="SUPFAM" id="SSF56784">
    <property type="entry name" value="HAD-like"/>
    <property type="match status" value="1"/>
</dbReference>
<dbReference type="InterPro" id="IPR023198">
    <property type="entry name" value="PGP-like_dom2"/>
</dbReference>
<dbReference type="Gene3D" id="3.40.50.1000">
    <property type="entry name" value="HAD superfamily/HAD-like"/>
    <property type="match status" value="1"/>
</dbReference>
<reference evidence="1" key="1">
    <citation type="journal article" date="2015" name="Nature">
        <title>Complex archaea that bridge the gap between prokaryotes and eukaryotes.</title>
        <authorList>
            <person name="Spang A."/>
            <person name="Saw J.H."/>
            <person name="Jorgensen S.L."/>
            <person name="Zaremba-Niedzwiedzka K."/>
            <person name="Martijn J."/>
            <person name="Lind A.E."/>
            <person name="van Eijk R."/>
            <person name="Schleper C."/>
            <person name="Guy L."/>
            <person name="Ettema T.J."/>
        </authorList>
    </citation>
    <scope>NUCLEOTIDE SEQUENCE</scope>
</reference>
<dbReference type="PANTHER" id="PTHR43611:SF3">
    <property type="entry name" value="FLAVIN MONONUCLEOTIDE HYDROLASE 1, CHLOROPLATIC"/>
    <property type="match status" value="1"/>
</dbReference>
<dbReference type="PANTHER" id="PTHR43611">
    <property type="entry name" value="ALPHA-D-GLUCOSE 1-PHOSPHATE PHOSPHATASE"/>
    <property type="match status" value="1"/>
</dbReference>
<dbReference type="InterPro" id="IPR023214">
    <property type="entry name" value="HAD_sf"/>
</dbReference>
<protein>
    <submittedName>
        <fullName evidence="1">Uncharacterized protein</fullName>
    </submittedName>
</protein>
<dbReference type="Gene3D" id="1.10.150.240">
    <property type="entry name" value="Putative phosphatase, domain 2"/>
    <property type="match status" value="1"/>
</dbReference>
<dbReference type="InterPro" id="IPR036412">
    <property type="entry name" value="HAD-like_sf"/>
</dbReference>
<accession>A0A0F9UWU4</accession>
<sequence length="213" mass="24617">MKEVAFDLGNIILSVDFAPFIKEWHHQGISLTARAEVFFDDLHAQQDIGTTTVDRCLRERFNLKGYELRRLLQAWNDSIDVSETMAAFLQELKKKDHTIAILSNMGSEHAEVMRRKFPAIFHNNILHLSYEVGARKPTKLYFQSFMMDHPEFKGAAFIDDRPENLVVGDRYGLRGYQFELSKFDTLSDKGKEFELNLLRNHIGGLKKTGCYIV</sequence>
<name>A0A0F9UWU4_9ZZZZ</name>
<evidence type="ECO:0000313" key="1">
    <source>
        <dbReference type="EMBL" id="KKN65671.1"/>
    </source>
</evidence>